<keyword evidence="5 9" id="KW-0418">Kinase</keyword>
<evidence type="ECO:0000256" key="6">
    <source>
        <dbReference type="SAM" id="Coils"/>
    </source>
</evidence>
<dbReference type="PANTHER" id="PTHR43047">
    <property type="entry name" value="TWO-COMPONENT HISTIDINE PROTEIN KINASE"/>
    <property type="match status" value="1"/>
</dbReference>
<dbReference type="PRINTS" id="PR00344">
    <property type="entry name" value="BCTRLSENSOR"/>
</dbReference>
<evidence type="ECO:0000256" key="1">
    <source>
        <dbReference type="ARBA" id="ARBA00000085"/>
    </source>
</evidence>
<feature type="coiled-coil region" evidence="6">
    <location>
        <begin position="186"/>
        <end position="247"/>
    </location>
</feature>
<dbReference type="InterPro" id="IPR003594">
    <property type="entry name" value="HATPase_dom"/>
</dbReference>
<evidence type="ECO:0000256" key="4">
    <source>
        <dbReference type="ARBA" id="ARBA00022679"/>
    </source>
</evidence>
<keyword evidence="4" id="KW-0808">Transferase</keyword>
<reference evidence="9 10" key="1">
    <citation type="submission" date="2016-10" db="EMBL/GenBank/DDBJ databases">
        <authorList>
            <person name="de Groot N.N."/>
        </authorList>
    </citation>
    <scope>NUCLEOTIDE SEQUENCE [LARGE SCALE GENOMIC DNA]</scope>
    <source>
        <strain evidence="9 10">MP1X4</strain>
    </source>
</reference>
<dbReference type="OrthoDB" id="711632at2"/>
<gene>
    <name evidence="9" type="ORF">SAMN05216490_1705</name>
</gene>
<dbReference type="SMART" id="SM00387">
    <property type="entry name" value="HATPase_c"/>
    <property type="match status" value="1"/>
</dbReference>
<dbReference type="EMBL" id="LT629740">
    <property type="protein sequence ID" value="SDS73414.1"/>
    <property type="molecule type" value="Genomic_DNA"/>
</dbReference>
<evidence type="ECO:0000256" key="7">
    <source>
        <dbReference type="SAM" id="Phobius"/>
    </source>
</evidence>
<dbReference type="Gene3D" id="3.30.565.10">
    <property type="entry name" value="Histidine kinase-like ATPase, C-terminal domain"/>
    <property type="match status" value="1"/>
</dbReference>
<name>A0A1H1ULK8_MUCMA</name>
<evidence type="ECO:0000256" key="5">
    <source>
        <dbReference type="ARBA" id="ARBA00022777"/>
    </source>
</evidence>
<dbReference type="FunFam" id="3.30.565.10:FF:000010">
    <property type="entry name" value="Sensor histidine kinase RcsC"/>
    <property type="match status" value="1"/>
</dbReference>
<dbReference type="CDD" id="cd00082">
    <property type="entry name" value="HisKA"/>
    <property type="match status" value="1"/>
</dbReference>
<dbReference type="STRING" id="652787.SAMN05216490_1705"/>
<dbReference type="InterPro" id="IPR005467">
    <property type="entry name" value="His_kinase_dom"/>
</dbReference>
<evidence type="ECO:0000313" key="10">
    <source>
        <dbReference type="Proteomes" id="UP000199679"/>
    </source>
</evidence>
<keyword evidence="10" id="KW-1185">Reference proteome</keyword>
<evidence type="ECO:0000256" key="2">
    <source>
        <dbReference type="ARBA" id="ARBA00012438"/>
    </source>
</evidence>
<comment type="catalytic activity">
    <reaction evidence="1">
        <text>ATP + protein L-histidine = ADP + protein N-phospho-L-histidine.</text>
        <dbReference type="EC" id="2.7.13.3"/>
    </reaction>
</comment>
<feature type="transmembrane region" description="Helical" evidence="7">
    <location>
        <begin position="15"/>
        <end position="36"/>
    </location>
</feature>
<keyword evidence="6" id="KW-0175">Coiled coil</keyword>
<dbReference type="InterPro" id="IPR036890">
    <property type="entry name" value="HATPase_C_sf"/>
</dbReference>
<protein>
    <recommendedName>
        <fullName evidence="2">histidine kinase</fullName>
        <ecNumber evidence="2">2.7.13.3</ecNumber>
    </recommendedName>
</protein>
<keyword evidence="7" id="KW-1133">Transmembrane helix</keyword>
<dbReference type="SMART" id="SM00388">
    <property type="entry name" value="HisKA"/>
    <property type="match status" value="1"/>
</dbReference>
<dbReference type="PROSITE" id="PS50109">
    <property type="entry name" value="HIS_KIN"/>
    <property type="match status" value="1"/>
</dbReference>
<dbReference type="SUPFAM" id="SSF47384">
    <property type="entry name" value="Homodimeric domain of signal transducing histidine kinase"/>
    <property type="match status" value="1"/>
</dbReference>
<dbReference type="InterPro" id="IPR036097">
    <property type="entry name" value="HisK_dim/P_sf"/>
</dbReference>
<dbReference type="SUPFAM" id="SSF55874">
    <property type="entry name" value="ATPase domain of HSP90 chaperone/DNA topoisomerase II/histidine kinase"/>
    <property type="match status" value="1"/>
</dbReference>
<feature type="transmembrane region" description="Helical" evidence="7">
    <location>
        <begin position="299"/>
        <end position="321"/>
    </location>
</feature>
<evidence type="ECO:0000259" key="8">
    <source>
        <dbReference type="PROSITE" id="PS50109"/>
    </source>
</evidence>
<keyword evidence="3" id="KW-0597">Phosphoprotein</keyword>
<sequence length="574" mass="64349">MNEKLIKPLTASKNLYRLFIISLLFMFLLAVGSLLLKYSIVQKLDKLSQEFKEPSKAEDISNILLELNKAENDFQQAGLYGHNAELESYKARLKNIFSRITGIMKDYQADSASYISGSKQHITASLEKKLLLSQKVFDLKHDFDSILRVTTIASINTTVPASAINAPHFQQHIKEKSSADTTVSVNKNKNSLLKRLKDAIANKNQATKTLTIRREKQVKDSVTRSLNNKHEKVIGKLLKQLNDQNNRLVLSDKQLIAANLGLVGQLHELLQRLKDIDSDVWERGRSEILRQYQSATDEMNTFSGIAIAMVLVFIPLLILFIRKAREAEQNYLTENERAVVLAGQKSEILATMSHEIRNPLTVITGAVYMLNKTTLTADQQKKLASINRSSTMLMETVNNILDAGKMDQQQVDVLTLVSFDPFHEIREAVETVKFMAENKGLIITSEFGEKTGFLVKGDAFRLKQVMVNLLSNAIKYTDNGSVTVKALILPVNEQTLELDVTVTDTGVGIPKEYQAKLFTRYYQANHANKKPGTGLGLFICQRLIHLQGGSISVDSDAGKGCQMRFKIPYQNDAI</sequence>
<dbReference type="RefSeq" id="WP_091371257.1">
    <property type="nucleotide sequence ID" value="NZ_LT629740.1"/>
</dbReference>
<keyword evidence="7" id="KW-0472">Membrane</keyword>
<dbReference type="Pfam" id="PF00512">
    <property type="entry name" value="HisKA"/>
    <property type="match status" value="1"/>
</dbReference>
<dbReference type="AlphaFoldDB" id="A0A1H1ULK8"/>
<keyword evidence="7" id="KW-0812">Transmembrane</keyword>
<dbReference type="Gene3D" id="1.10.287.130">
    <property type="match status" value="1"/>
</dbReference>
<proteinExistence type="predicted"/>
<dbReference type="Pfam" id="PF02518">
    <property type="entry name" value="HATPase_c"/>
    <property type="match status" value="1"/>
</dbReference>
<evidence type="ECO:0000256" key="3">
    <source>
        <dbReference type="ARBA" id="ARBA00022553"/>
    </source>
</evidence>
<dbReference type="Proteomes" id="UP000199679">
    <property type="component" value="Chromosome I"/>
</dbReference>
<organism evidence="9 10">
    <name type="scientific">Mucilaginibacter mallensis</name>
    <dbReference type="NCBI Taxonomy" id="652787"/>
    <lineage>
        <taxon>Bacteria</taxon>
        <taxon>Pseudomonadati</taxon>
        <taxon>Bacteroidota</taxon>
        <taxon>Sphingobacteriia</taxon>
        <taxon>Sphingobacteriales</taxon>
        <taxon>Sphingobacteriaceae</taxon>
        <taxon>Mucilaginibacter</taxon>
    </lineage>
</organism>
<dbReference type="EC" id="2.7.13.3" evidence="2"/>
<dbReference type="GO" id="GO:0000155">
    <property type="term" value="F:phosphorelay sensor kinase activity"/>
    <property type="evidence" value="ECO:0007669"/>
    <property type="project" value="InterPro"/>
</dbReference>
<dbReference type="InterPro" id="IPR004358">
    <property type="entry name" value="Sig_transdc_His_kin-like_C"/>
</dbReference>
<feature type="domain" description="Histidine kinase" evidence="8">
    <location>
        <begin position="351"/>
        <end position="571"/>
    </location>
</feature>
<accession>A0A1H1ULK8</accession>
<evidence type="ECO:0000313" key="9">
    <source>
        <dbReference type="EMBL" id="SDS73414.1"/>
    </source>
</evidence>
<dbReference type="InterPro" id="IPR003661">
    <property type="entry name" value="HisK_dim/P_dom"/>
</dbReference>